<dbReference type="PANTHER" id="PTHR43353:SF5">
    <property type="entry name" value="SUCCINATE-SEMIALDEHYDE DEHYDROGENASE, MITOCHONDRIAL"/>
    <property type="match status" value="1"/>
</dbReference>
<reference evidence="5" key="1">
    <citation type="submission" date="2022-06" db="EMBL/GenBank/DDBJ databases">
        <title>PHB producers.</title>
        <authorList>
            <person name="Besaury L."/>
        </authorList>
    </citation>
    <scope>NUCLEOTIDE SEQUENCE</scope>
    <source>
        <strain evidence="5 6">SEWS6</strain>
    </source>
</reference>
<evidence type="ECO:0000313" key="7">
    <source>
        <dbReference type="Proteomes" id="UP001242288"/>
    </source>
</evidence>
<dbReference type="GO" id="GO:0016620">
    <property type="term" value="F:oxidoreductase activity, acting on the aldehyde or oxo group of donors, NAD or NADP as acceptor"/>
    <property type="evidence" value="ECO:0007669"/>
    <property type="project" value="InterPro"/>
</dbReference>
<dbReference type="InterPro" id="IPR050740">
    <property type="entry name" value="Aldehyde_DH_Superfamily"/>
</dbReference>
<dbReference type="AlphaFoldDB" id="A0AAP5BIU1"/>
<dbReference type="PANTHER" id="PTHR43353">
    <property type="entry name" value="SUCCINATE-SEMIALDEHYDE DEHYDROGENASE, MITOCHONDRIAL"/>
    <property type="match status" value="1"/>
</dbReference>
<name>A0AAP5BIU1_9BURK</name>
<dbReference type="InterPro" id="IPR016163">
    <property type="entry name" value="Ald_DH_C"/>
</dbReference>
<dbReference type="Proteomes" id="UP001209412">
    <property type="component" value="Unassembled WGS sequence"/>
</dbReference>
<dbReference type="InterPro" id="IPR015590">
    <property type="entry name" value="Aldehyde_DH_dom"/>
</dbReference>
<sequence>MHAHEVVPQWHARLAGVLDRIPATFPVVNPATGLVIAQVSACGRQQALLAIEAACCAASPWRETTSGVRSTLLRKWAARLVDDAGRVATTVTLETGKPIGEARREVSDAIRAIECYAEQSRLTEVAAVTEHLGERRLEHRLRPIGPVAAITNWCQPVLTTVRRVAPALAAGCPVILKPSSRAPLGALTVASLWDAVGGPTGTLQVLTTDDSVTAADEFMADARIGMVSFIGGRDVGQHLARKCADACKDVLLEVDGQMPFVVLADADLERAADALVAVTFLRNAGQDCTSANRLYVDERVAEHLVRAVVVRTAELRCGDSLDARTQVGPLVDSLTLNIIDEQIEDAVCDGARVVIGGRRLGGLYFAPTVIDHVRPGMRIVEDAHAGPLLPVLRFAETEEMAEMATSTGRGRAAWIWSGDHVAARRLATELGYDDVWINDAGEAHADRAGSSVVWSETGEVARYVRSMMIASNLCAMETNRER</sequence>
<evidence type="ECO:0000256" key="1">
    <source>
        <dbReference type="ARBA" id="ARBA00009986"/>
    </source>
</evidence>
<dbReference type="InterPro" id="IPR016161">
    <property type="entry name" value="Ald_DH/histidinol_DH"/>
</dbReference>
<comment type="caution">
    <text evidence="5">The sequence shown here is derived from an EMBL/GenBank/DDBJ whole genome shotgun (WGS) entry which is preliminary data.</text>
</comment>
<feature type="domain" description="Aldehyde dehydrogenase" evidence="3">
    <location>
        <begin position="24"/>
        <end position="445"/>
    </location>
</feature>
<comment type="similarity">
    <text evidence="1">Belongs to the aldehyde dehydrogenase family.</text>
</comment>
<dbReference type="EMBL" id="JAPKHW010000033">
    <property type="protein sequence ID" value="MCX4149763.1"/>
    <property type="molecule type" value="Genomic_DNA"/>
</dbReference>
<gene>
    <name evidence="5" type="ORF">NIE36_30970</name>
    <name evidence="4" type="ORF">OSB80_31035</name>
</gene>
<evidence type="ECO:0000313" key="4">
    <source>
        <dbReference type="EMBL" id="MCX4149763.1"/>
    </source>
</evidence>
<keyword evidence="6" id="KW-1185">Reference proteome</keyword>
<protein>
    <submittedName>
        <fullName evidence="5">Aldehyde dehydrogenase family protein</fullName>
    </submittedName>
</protein>
<dbReference type="EMBL" id="JAMXWF010000033">
    <property type="protein sequence ID" value="MDQ6411581.1"/>
    <property type="molecule type" value="Genomic_DNA"/>
</dbReference>
<evidence type="ECO:0000313" key="6">
    <source>
        <dbReference type="Proteomes" id="UP001209412"/>
    </source>
</evidence>
<evidence type="ECO:0000256" key="2">
    <source>
        <dbReference type="ARBA" id="ARBA00023002"/>
    </source>
</evidence>
<dbReference type="Proteomes" id="UP001242288">
    <property type="component" value="Unassembled WGS sequence"/>
</dbReference>
<evidence type="ECO:0000259" key="3">
    <source>
        <dbReference type="Pfam" id="PF00171"/>
    </source>
</evidence>
<keyword evidence="2" id="KW-0560">Oxidoreductase</keyword>
<dbReference type="Gene3D" id="3.40.605.10">
    <property type="entry name" value="Aldehyde Dehydrogenase, Chain A, domain 1"/>
    <property type="match status" value="1"/>
</dbReference>
<evidence type="ECO:0000313" key="5">
    <source>
        <dbReference type="EMBL" id="MDQ6411581.1"/>
    </source>
</evidence>
<accession>A0AAP5BIU1</accession>
<dbReference type="RefSeq" id="WP_266260593.1">
    <property type="nucleotide sequence ID" value="NZ_JAMXWF010000033.1"/>
</dbReference>
<dbReference type="FunFam" id="3.40.605.10:FF:000063">
    <property type="entry name" value="Succinate-semialdehyde dehydrogenase, mitochondrial"/>
    <property type="match status" value="1"/>
</dbReference>
<dbReference type="Pfam" id="PF00171">
    <property type="entry name" value="Aldedh"/>
    <property type="match status" value="1"/>
</dbReference>
<organism evidence="5 7">
    <name type="scientific">Paraburkholderia madseniana</name>
    <dbReference type="NCBI Taxonomy" id="2599607"/>
    <lineage>
        <taxon>Bacteria</taxon>
        <taxon>Pseudomonadati</taxon>
        <taxon>Pseudomonadota</taxon>
        <taxon>Betaproteobacteria</taxon>
        <taxon>Burkholderiales</taxon>
        <taxon>Burkholderiaceae</taxon>
        <taxon>Paraburkholderia</taxon>
    </lineage>
</organism>
<dbReference type="Gene3D" id="3.40.309.10">
    <property type="entry name" value="Aldehyde Dehydrogenase, Chain A, domain 2"/>
    <property type="match status" value="1"/>
</dbReference>
<dbReference type="InterPro" id="IPR016162">
    <property type="entry name" value="Ald_DH_N"/>
</dbReference>
<dbReference type="SUPFAM" id="SSF53720">
    <property type="entry name" value="ALDH-like"/>
    <property type="match status" value="1"/>
</dbReference>
<proteinExistence type="inferred from homology"/>